<reference evidence="6" key="1">
    <citation type="submission" date="2017-05" db="UniProtKB">
        <authorList>
            <consortium name="EnsemblMetazoa"/>
        </authorList>
    </citation>
    <scope>IDENTIFICATION</scope>
</reference>
<protein>
    <recommendedName>
        <fullName evidence="7">G-protein coupled receptors family 2 profile 2 domain-containing protein</fullName>
    </recommendedName>
</protein>
<accession>A0A1X7ULI1</accession>
<proteinExistence type="predicted"/>
<dbReference type="PANTHER" id="PTHR23112">
    <property type="entry name" value="G PROTEIN-COUPLED RECEPTOR 157-RELATED"/>
    <property type="match status" value="1"/>
</dbReference>
<dbReference type="GO" id="GO:0005886">
    <property type="term" value="C:plasma membrane"/>
    <property type="evidence" value="ECO:0007669"/>
    <property type="project" value="TreeGrafter"/>
</dbReference>
<dbReference type="GO" id="GO:0004930">
    <property type="term" value="F:G protein-coupled receptor activity"/>
    <property type="evidence" value="ECO:0007669"/>
    <property type="project" value="TreeGrafter"/>
</dbReference>
<sequence>MEGEGSGEDNNHSAGSPALLSHHQKYVILMTLCAGGIAAIIVCLLAMIMAIKFKLHKYFVHRLAIYQVLSAMFYSSLCIVEVIFINYDKNTTVYHPICVIEAFVLEYAVWIKLLFTFCLTFHLFCFSVCHINYSRLEVAYVLVSLLGPALFSWIPFIGNLYGEAGAWCWIQNWKNNDASNKLPLGEIEQYALYGVAMTCLILCGAAVVVVTVILICRAYKCHCCCCRNEINDTEDEHQPLLREQQRKKVLREILPLVSYPILSLILYVPSFINRVIGSIFKTPIMIGFMWSAVTLPLVGLFAGVSLIVHIFILECPKRTSSNPAKQKQLADNEKATNATNIFTSYTIASTNAKTCFEPPQESALDEELN</sequence>
<feature type="transmembrane region" description="Helical" evidence="5">
    <location>
        <begin position="63"/>
        <end position="87"/>
    </location>
</feature>
<evidence type="ECO:0000256" key="1">
    <source>
        <dbReference type="ARBA" id="ARBA00004141"/>
    </source>
</evidence>
<feature type="transmembrane region" description="Helical" evidence="5">
    <location>
        <begin position="190"/>
        <end position="215"/>
    </location>
</feature>
<feature type="transmembrane region" description="Helical" evidence="5">
    <location>
        <begin position="284"/>
        <end position="312"/>
    </location>
</feature>
<evidence type="ECO:0000256" key="5">
    <source>
        <dbReference type="SAM" id="Phobius"/>
    </source>
</evidence>
<organism evidence="6">
    <name type="scientific">Amphimedon queenslandica</name>
    <name type="common">Sponge</name>
    <dbReference type="NCBI Taxonomy" id="400682"/>
    <lineage>
        <taxon>Eukaryota</taxon>
        <taxon>Metazoa</taxon>
        <taxon>Porifera</taxon>
        <taxon>Demospongiae</taxon>
        <taxon>Heteroscleromorpha</taxon>
        <taxon>Haplosclerida</taxon>
        <taxon>Niphatidae</taxon>
        <taxon>Amphimedon</taxon>
    </lineage>
</organism>
<dbReference type="STRING" id="400682.A0A1X7ULI1"/>
<dbReference type="InParanoid" id="A0A1X7ULI1"/>
<keyword evidence="3 5" id="KW-1133">Transmembrane helix</keyword>
<dbReference type="GO" id="GO:0007189">
    <property type="term" value="P:adenylate cyclase-activating G protein-coupled receptor signaling pathway"/>
    <property type="evidence" value="ECO:0007669"/>
    <property type="project" value="TreeGrafter"/>
</dbReference>
<feature type="transmembrane region" description="Helical" evidence="5">
    <location>
        <begin position="26"/>
        <end position="51"/>
    </location>
</feature>
<dbReference type="EnsemblMetazoa" id="Aqu2.1.28287_001">
    <property type="protein sequence ID" value="Aqu2.1.28287_001"/>
    <property type="gene ID" value="Aqu2.1.28287"/>
</dbReference>
<evidence type="ECO:0008006" key="7">
    <source>
        <dbReference type="Google" id="ProtNLM"/>
    </source>
</evidence>
<keyword evidence="2 5" id="KW-0812">Transmembrane</keyword>
<evidence type="ECO:0000256" key="2">
    <source>
        <dbReference type="ARBA" id="ARBA00022692"/>
    </source>
</evidence>
<comment type="subcellular location">
    <subcellularLocation>
        <location evidence="1">Membrane</location>
        <topology evidence="1">Multi-pass membrane protein</topology>
    </subcellularLocation>
</comment>
<evidence type="ECO:0000256" key="4">
    <source>
        <dbReference type="ARBA" id="ARBA00023136"/>
    </source>
</evidence>
<dbReference type="AlphaFoldDB" id="A0A1X7ULI1"/>
<evidence type="ECO:0000313" key="6">
    <source>
        <dbReference type="EnsemblMetazoa" id="Aqu2.1.28287_001"/>
    </source>
</evidence>
<feature type="transmembrane region" description="Helical" evidence="5">
    <location>
        <begin position="107"/>
        <end position="126"/>
    </location>
</feature>
<dbReference type="PANTHER" id="PTHR23112:SF43">
    <property type="entry name" value="CYCLIC AMP RECEPTOR-LIKE PROTEIN A"/>
    <property type="match status" value="1"/>
</dbReference>
<evidence type="ECO:0000256" key="3">
    <source>
        <dbReference type="ARBA" id="ARBA00022989"/>
    </source>
</evidence>
<feature type="transmembrane region" description="Helical" evidence="5">
    <location>
        <begin position="138"/>
        <end position="157"/>
    </location>
</feature>
<keyword evidence="4 5" id="KW-0472">Membrane</keyword>
<feature type="transmembrane region" description="Helical" evidence="5">
    <location>
        <begin position="253"/>
        <end position="272"/>
    </location>
</feature>
<name>A0A1X7ULI1_AMPQE</name>